<sequence>MKEKEKNGFITKDIRIKNINSEGRLFIKNEYLLFWINKKIILTCPDLIICTDINNYPLYNSDISLDKKVKVFGKKCCKLWRTPKGLKLFSPKNFGFNFKNKLLK</sequence>
<proteinExistence type="predicted"/>
<dbReference type="AlphaFoldDB" id="A0A2N1UP72"/>
<organism evidence="2 3">
    <name type="scientific">Candidatus Kuenenbacteria bacterium HGW-Kuenenbacteria-1</name>
    <dbReference type="NCBI Taxonomy" id="2013812"/>
    <lineage>
        <taxon>Bacteria</taxon>
        <taxon>Candidatus Kueneniibacteriota</taxon>
    </lineage>
</organism>
<reference evidence="2 3" key="1">
    <citation type="journal article" date="2017" name="ISME J.">
        <title>Potential for microbial H2 and metal transformations associated with novel bacteria and archaea in deep terrestrial subsurface sediments.</title>
        <authorList>
            <person name="Hernsdorf A.W."/>
            <person name="Amano Y."/>
            <person name="Miyakawa K."/>
            <person name="Ise K."/>
            <person name="Suzuki Y."/>
            <person name="Anantharaman K."/>
            <person name="Probst A."/>
            <person name="Burstein D."/>
            <person name="Thomas B.C."/>
            <person name="Banfield J.F."/>
        </authorList>
    </citation>
    <scope>NUCLEOTIDE SEQUENCE [LARGE SCALE GENOMIC DNA]</scope>
    <source>
        <strain evidence="2">HGW-Kuenenbacteria-1</strain>
    </source>
</reference>
<evidence type="ECO:0000313" key="3">
    <source>
        <dbReference type="Proteomes" id="UP000233414"/>
    </source>
</evidence>
<dbReference type="Gene3D" id="2.40.390.10">
    <property type="entry name" value="CV3147-like"/>
    <property type="match status" value="1"/>
</dbReference>
<dbReference type="InterPro" id="IPR048350">
    <property type="entry name" value="S-Me-THD-like_C"/>
</dbReference>
<dbReference type="Pfam" id="PF20906">
    <property type="entry name" value="S-Me-THD_C"/>
    <property type="match status" value="1"/>
</dbReference>
<dbReference type="InterPro" id="IPR024071">
    <property type="entry name" value="S-Me-THD_C_sf"/>
</dbReference>
<evidence type="ECO:0000259" key="1">
    <source>
        <dbReference type="Pfam" id="PF20906"/>
    </source>
</evidence>
<comment type="caution">
    <text evidence="2">The sequence shown here is derived from an EMBL/GenBank/DDBJ whole genome shotgun (WGS) entry which is preliminary data.</text>
</comment>
<name>A0A2N1UP72_9BACT</name>
<protein>
    <recommendedName>
        <fullName evidence="1">S-Me-THD-like C-terminal domain-containing protein</fullName>
    </recommendedName>
</protein>
<dbReference type="EMBL" id="PGYQ01000001">
    <property type="protein sequence ID" value="PKL72688.1"/>
    <property type="molecule type" value="Genomic_DNA"/>
</dbReference>
<dbReference type="SUPFAM" id="SSF160991">
    <property type="entry name" value="CV3147-like"/>
    <property type="match status" value="1"/>
</dbReference>
<accession>A0A2N1UP72</accession>
<feature type="domain" description="S-Me-THD-like C-terminal" evidence="1">
    <location>
        <begin position="3"/>
        <end position="99"/>
    </location>
</feature>
<gene>
    <name evidence="2" type="ORF">CVV26_00260</name>
</gene>
<evidence type="ECO:0000313" key="2">
    <source>
        <dbReference type="EMBL" id="PKL72688.1"/>
    </source>
</evidence>
<dbReference type="Proteomes" id="UP000233414">
    <property type="component" value="Unassembled WGS sequence"/>
</dbReference>